<evidence type="ECO:0000313" key="1">
    <source>
        <dbReference type="EMBL" id="KAJ4425564.1"/>
    </source>
</evidence>
<name>A0ABQ8RV17_PERAM</name>
<dbReference type="EMBL" id="JAJSOF020000042">
    <property type="protein sequence ID" value="KAJ4425564.1"/>
    <property type="molecule type" value="Genomic_DNA"/>
</dbReference>
<organism evidence="1 2">
    <name type="scientific">Periplaneta americana</name>
    <name type="common">American cockroach</name>
    <name type="synonym">Blatta americana</name>
    <dbReference type="NCBI Taxonomy" id="6978"/>
    <lineage>
        <taxon>Eukaryota</taxon>
        <taxon>Metazoa</taxon>
        <taxon>Ecdysozoa</taxon>
        <taxon>Arthropoda</taxon>
        <taxon>Hexapoda</taxon>
        <taxon>Insecta</taxon>
        <taxon>Pterygota</taxon>
        <taxon>Neoptera</taxon>
        <taxon>Polyneoptera</taxon>
        <taxon>Dictyoptera</taxon>
        <taxon>Blattodea</taxon>
        <taxon>Blattoidea</taxon>
        <taxon>Blattidae</taxon>
        <taxon>Blattinae</taxon>
        <taxon>Periplaneta</taxon>
    </lineage>
</organism>
<protein>
    <recommendedName>
        <fullName evidence="3">Reverse transcriptase domain-containing protein</fullName>
    </recommendedName>
</protein>
<evidence type="ECO:0008006" key="3">
    <source>
        <dbReference type="Google" id="ProtNLM"/>
    </source>
</evidence>
<keyword evidence="2" id="KW-1185">Reference proteome</keyword>
<evidence type="ECO:0000313" key="2">
    <source>
        <dbReference type="Proteomes" id="UP001148838"/>
    </source>
</evidence>
<comment type="caution">
    <text evidence="1">The sequence shown here is derived from an EMBL/GenBank/DDBJ whole genome shotgun (WGS) entry which is preliminary data.</text>
</comment>
<gene>
    <name evidence="1" type="ORF">ANN_27759</name>
</gene>
<dbReference type="Proteomes" id="UP001148838">
    <property type="component" value="Unassembled WGS sequence"/>
</dbReference>
<sequence>MIRGSGDHNDSGKYKGIENAPLKMFTRIITNDITEIIEHLPDNQLGFRKGKSTLQAIEGLLKNVWDALEEKEEFGVIFIDFTKAFDFIYREIVKKKT</sequence>
<reference evidence="1 2" key="1">
    <citation type="journal article" date="2022" name="Allergy">
        <title>Genome assembly and annotation of Periplaneta americana reveal a comprehensive cockroach allergen profile.</title>
        <authorList>
            <person name="Wang L."/>
            <person name="Xiong Q."/>
            <person name="Saelim N."/>
            <person name="Wang L."/>
            <person name="Nong W."/>
            <person name="Wan A.T."/>
            <person name="Shi M."/>
            <person name="Liu X."/>
            <person name="Cao Q."/>
            <person name="Hui J.H.L."/>
            <person name="Sookrung N."/>
            <person name="Leung T.F."/>
            <person name="Tungtrongchitr A."/>
            <person name="Tsui S.K.W."/>
        </authorList>
    </citation>
    <scope>NUCLEOTIDE SEQUENCE [LARGE SCALE GENOMIC DNA]</scope>
    <source>
        <strain evidence="1">PWHHKU_190912</strain>
    </source>
</reference>
<accession>A0ABQ8RV17</accession>
<proteinExistence type="predicted"/>